<comment type="caution">
    <text evidence="2">The sequence shown here is derived from an EMBL/GenBank/DDBJ whole genome shotgun (WGS) entry which is preliminary data.</text>
</comment>
<name>A0ABR0PFB9_GOSAR</name>
<keyword evidence="3" id="KW-1185">Reference proteome</keyword>
<evidence type="ECO:0000313" key="3">
    <source>
        <dbReference type="Proteomes" id="UP001358586"/>
    </source>
</evidence>
<proteinExistence type="predicted"/>
<feature type="region of interest" description="Disordered" evidence="1">
    <location>
        <begin position="81"/>
        <end position="103"/>
    </location>
</feature>
<evidence type="ECO:0000313" key="2">
    <source>
        <dbReference type="EMBL" id="KAK5819850.1"/>
    </source>
</evidence>
<evidence type="ECO:0000256" key="1">
    <source>
        <dbReference type="SAM" id="MobiDB-lite"/>
    </source>
</evidence>
<sequence length="103" mass="11320">MSPHASVICQCGPTCPNWPYPCGPHVLAQNPHAHVTCPFSPHAQLGLARVAHTATFKPLHGRVLHMAKPLSITRSCLAHSHPHRNTPGINLMQNQSRAFQNQR</sequence>
<protein>
    <submittedName>
        <fullName evidence="2">Uncharacterized protein</fullName>
    </submittedName>
</protein>
<reference evidence="2 3" key="1">
    <citation type="submission" date="2023-03" db="EMBL/GenBank/DDBJ databases">
        <title>WGS of Gossypium arboreum.</title>
        <authorList>
            <person name="Yu D."/>
        </authorList>
    </citation>
    <scope>NUCLEOTIDE SEQUENCE [LARGE SCALE GENOMIC DNA]</scope>
    <source>
        <tissue evidence="2">Leaf</tissue>
    </source>
</reference>
<organism evidence="2 3">
    <name type="scientific">Gossypium arboreum</name>
    <name type="common">Tree cotton</name>
    <name type="synonym">Gossypium nanking</name>
    <dbReference type="NCBI Taxonomy" id="29729"/>
    <lineage>
        <taxon>Eukaryota</taxon>
        <taxon>Viridiplantae</taxon>
        <taxon>Streptophyta</taxon>
        <taxon>Embryophyta</taxon>
        <taxon>Tracheophyta</taxon>
        <taxon>Spermatophyta</taxon>
        <taxon>Magnoliopsida</taxon>
        <taxon>eudicotyledons</taxon>
        <taxon>Gunneridae</taxon>
        <taxon>Pentapetalae</taxon>
        <taxon>rosids</taxon>
        <taxon>malvids</taxon>
        <taxon>Malvales</taxon>
        <taxon>Malvaceae</taxon>
        <taxon>Malvoideae</taxon>
        <taxon>Gossypium</taxon>
    </lineage>
</organism>
<gene>
    <name evidence="2" type="ORF">PVK06_024879</name>
</gene>
<accession>A0ABR0PFB9</accession>
<dbReference type="EMBL" id="JARKNE010000007">
    <property type="protein sequence ID" value="KAK5819850.1"/>
    <property type="molecule type" value="Genomic_DNA"/>
</dbReference>
<dbReference type="Proteomes" id="UP001358586">
    <property type="component" value="Chromosome 7"/>
</dbReference>
<feature type="compositionally biased region" description="Polar residues" evidence="1">
    <location>
        <begin position="87"/>
        <end position="103"/>
    </location>
</feature>